<protein>
    <submittedName>
        <fullName evidence="1">Uncharacterized protein</fullName>
    </submittedName>
</protein>
<dbReference type="EMBL" id="BLLF01001937">
    <property type="protein sequence ID" value="GFH21948.1"/>
    <property type="molecule type" value="Genomic_DNA"/>
</dbReference>
<proteinExistence type="predicted"/>
<name>A0A699ZUH2_HAELA</name>
<sequence>MSTYRDLPSSGPTPTPVQAGDRVAIAGHIRMMQQASDTSVADALAACLVSAGSLSPGSEGS</sequence>
<reference evidence="1 2" key="1">
    <citation type="submission" date="2020-02" db="EMBL/GenBank/DDBJ databases">
        <title>Draft genome sequence of Haematococcus lacustris strain NIES-144.</title>
        <authorList>
            <person name="Morimoto D."/>
            <person name="Nakagawa S."/>
            <person name="Yoshida T."/>
            <person name="Sawayama S."/>
        </authorList>
    </citation>
    <scope>NUCLEOTIDE SEQUENCE [LARGE SCALE GENOMIC DNA]</scope>
    <source>
        <strain evidence="1 2">NIES-144</strain>
    </source>
</reference>
<organism evidence="1 2">
    <name type="scientific">Haematococcus lacustris</name>
    <name type="common">Green alga</name>
    <name type="synonym">Haematococcus pluvialis</name>
    <dbReference type="NCBI Taxonomy" id="44745"/>
    <lineage>
        <taxon>Eukaryota</taxon>
        <taxon>Viridiplantae</taxon>
        <taxon>Chlorophyta</taxon>
        <taxon>core chlorophytes</taxon>
        <taxon>Chlorophyceae</taxon>
        <taxon>CS clade</taxon>
        <taxon>Chlamydomonadales</taxon>
        <taxon>Haematococcaceae</taxon>
        <taxon>Haematococcus</taxon>
    </lineage>
</organism>
<evidence type="ECO:0000313" key="1">
    <source>
        <dbReference type="EMBL" id="GFH21948.1"/>
    </source>
</evidence>
<gene>
    <name evidence="1" type="ORF">HaLaN_19338</name>
</gene>
<keyword evidence="2" id="KW-1185">Reference proteome</keyword>
<evidence type="ECO:0000313" key="2">
    <source>
        <dbReference type="Proteomes" id="UP000485058"/>
    </source>
</evidence>
<dbReference type="AlphaFoldDB" id="A0A699ZUH2"/>
<dbReference type="Proteomes" id="UP000485058">
    <property type="component" value="Unassembled WGS sequence"/>
</dbReference>
<accession>A0A699ZUH2</accession>
<comment type="caution">
    <text evidence="1">The sequence shown here is derived from an EMBL/GenBank/DDBJ whole genome shotgun (WGS) entry which is preliminary data.</text>
</comment>